<feature type="region of interest" description="Disordered" evidence="1">
    <location>
        <begin position="126"/>
        <end position="155"/>
    </location>
</feature>
<dbReference type="EMBL" id="CAXDID020000100">
    <property type="protein sequence ID" value="CAL6025840.1"/>
    <property type="molecule type" value="Genomic_DNA"/>
</dbReference>
<name>A0AA86N8J1_9EUKA</name>
<dbReference type="InterPro" id="IPR036691">
    <property type="entry name" value="Endo/exonu/phosph_ase_sf"/>
</dbReference>
<dbReference type="CDD" id="cd09083">
    <property type="entry name" value="EEP-1"/>
    <property type="match status" value="1"/>
</dbReference>
<reference evidence="3" key="1">
    <citation type="submission" date="2023-06" db="EMBL/GenBank/DDBJ databases">
        <authorList>
            <person name="Kurt Z."/>
        </authorList>
    </citation>
    <scope>NUCLEOTIDE SEQUENCE</scope>
</reference>
<evidence type="ECO:0000313" key="3">
    <source>
        <dbReference type="EMBL" id="CAI9915022.1"/>
    </source>
</evidence>
<keyword evidence="5" id="KW-1185">Reference proteome</keyword>
<dbReference type="PANTHER" id="PTHR12121">
    <property type="entry name" value="CARBON CATABOLITE REPRESSOR PROTEIN 4"/>
    <property type="match status" value="1"/>
</dbReference>
<feature type="compositionally biased region" description="Polar residues" evidence="1">
    <location>
        <begin position="126"/>
        <end position="145"/>
    </location>
</feature>
<proteinExistence type="predicted"/>
<dbReference type="GO" id="GO:0000175">
    <property type="term" value="F:3'-5'-RNA exonuclease activity"/>
    <property type="evidence" value="ECO:0007669"/>
    <property type="project" value="TreeGrafter"/>
</dbReference>
<dbReference type="AlphaFoldDB" id="A0AA86N8J1"/>
<comment type="caution">
    <text evidence="3">The sequence shown here is derived from an EMBL/GenBank/DDBJ whole genome shotgun (WGS) entry which is preliminary data.</text>
</comment>
<protein>
    <submittedName>
        <fullName evidence="3">Endonuclease/exonuclease/phosphatase family protein</fullName>
    </submittedName>
    <submittedName>
        <fullName evidence="4">Endonuclease/exonuclease/phosphatase_family protein</fullName>
    </submittedName>
</protein>
<dbReference type="Proteomes" id="UP001642409">
    <property type="component" value="Unassembled WGS sequence"/>
</dbReference>
<evidence type="ECO:0000256" key="1">
    <source>
        <dbReference type="SAM" id="MobiDB-lite"/>
    </source>
</evidence>
<dbReference type="SUPFAM" id="SSF56219">
    <property type="entry name" value="DNase I-like"/>
    <property type="match status" value="1"/>
</dbReference>
<sequence>MKRSKTDESIEWLNQRITDQLLTKIKLTEQHAQNTLIERSNSIQRLLENQKKQSPLAIPQYKVPDLSPIIAKTQQILARSPSHKQKKAEPKKLIQNNSAVFSGQIQTCESSTNLIQESELAKSCKSGLTRTPSDNQSILNDSQNEAAVRKEQANQQDTVQVLTVSNPQIKLEKAPRKAVNDDFLNHLNGINIQKKNKIQETMHDQRKRQVKCMSFNLLNGQRQKEMNQNWEQRFNAVISVILTHGPDIIGTQEAYHWQLDQIRNHLPLYGQYGSSRNGFYNEKADEFCAVLYKKDKFRVIQGETFFLSETPELVSKSWGSVFNRIATAVKFEILASGKQFWFFSTQLDFSSDEAVRCNQTQVLLERMQKLNAEGLPVVLSGDFHSPSFGPAHQKLTQEGRLRDAASKAREVGKMTESSVRGSDMQARKNRLYEGLFGKKTHQDWIFTDKDTEVLTFAVCTDKYDGVYPALHYPIVSDLEFK</sequence>
<accession>A0AA86N8J1</accession>
<gene>
    <name evidence="3" type="ORF">HINF_LOCUS2667</name>
    <name evidence="4" type="ORF">HINF_LOCUS30559</name>
</gene>
<dbReference type="Pfam" id="PF03372">
    <property type="entry name" value="Exo_endo_phos"/>
    <property type="match status" value="1"/>
</dbReference>
<dbReference type="Gene3D" id="3.60.10.10">
    <property type="entry name" value="Endonuclease/exonuclease/phosphatase"/>
    <property type="match status" value="1"/>
</dbReference>
<keyword evidence="3" id="KW-0540">Nuclease</keyword>
<keyword evidence="3" id="KW-0255">Endonuclease</keyword>
<evidence type="ECO:0000259" key="2">
    <source>
        <dbReference type="Pfam" id="PF03372"/>
    </source>
</evidence>
<dbReference type="EMBL" id="CATOUU010000062">
    <property type="protein sequence ID" value="CAI9915022.1"/>
    <property type="molecule type" value="Genomic_DNA"/>
</dbReference>
<dbReference type="InterPro" id="IPR005135">
    <property type="entry name" value="Endo/exonuclease/phosphatase"/>
</dbReference>
<reference evidence="4 5" key="2">
    <citation type="submission" date="2024-07" db="EMBL/GenBank/DDBJ databases">
        <authorList>
            <person name="Akdeniz Z."/>
        </authorList>
    </citation>
    <scope>NUCLEOTIDE SEQUENCE [LARGE SCALE GENOMIC DNA]</scope>
</reference>
<keyword evidence="3" id="KW-0378">Hydrolase</keyword>
<organism evidence="3">
    <name type="scientific">Hexamita inflata</name>
    <dbReference type="NCBI Taxonomy" id="28002"/>
    <lineage>
        <taxon>Eukaryota</taxon>
        <taxon>Metamonada</taxon>
        <taxon>Diplomonadida</taxon>
        <taxon>Hexamitidae</taxon>
        <taxon>Hexamitinae</taxon>
        <taxon>Hexamita</taxon>
    </lineage>
</organism>
<dbReference type="GO" id="GO:0004519">
    <property type="term" value="F:endonuclease activity"/>
    <property type="evidence" value="ECO:0007669"/>
    <property type="project" value="UniProtKB-KW"/>
</dbReference>
<feature type="domain" description="Endonuclease/exonuclease/phosphatase" evidence="2">
    <location>
        <begin position="213"/>
        <end position="453"/>
    </location>
</feature>
<dbReference type="PANTHER" id="PTHR12121:SF36">
    <property type="entry name" value="ENDONUCLEASE_EXONUCLEASE_PHOSPHATASE DOMAIN-CONTAINING PROTEIN"/>
    <property type="match status" value="1"/>
</dbReference>
<evidence type="ECO:0000313" key="4">
    <source>
        <dbReference type="EMBL" id="CAL6025840.1"/>
    </source>
</evidence>
<evidence type="ECO:0000313" key="5">
    <source>
        <dbReference type="Proteomes" id="UP001642409"/>
    </source>
</evidence>
<dbReference type="InterPro" id="IPR050410">
    <property type="entry name" value="CCR4/nocturin_mRNA_transcr"/>
</dbReference>